<dbReference type="Proteomes" id="UP000279271">
    <property type="component" value="Unassembled WGS sequence"/>
</dbReference>
<comment type="caution">
    <text evidence="10">The sequence shown here is derived from an EMBL/GenBank/DDBJ whole genome shotgun (WGS) entry which is preliminary data.</text>
</comment>
<dbReference type="SUPFAM" id="SSF53448">
    <property type="entry name" value="Nucleotide-diphospho-sugar transferases"/>
    <property type="match status" value="1"/>
</dbReference>
<keyword evidence="7" id="KW-0342">GTP-binding</keyword>
<dbReference type="UniPathway" id="UPA00126">
    <property type="reaction ID" value="UER00930"/>
</dbReference>
<dbReference type="Gene3D" id="3.90.550.10">
    <property type="entry name" value="Spore Coat Polysaccharide Biosynthesis Protein SpsA, Chain A"/>
    <property type="match status" value="1"/>
</dbReference>
<dbReference type="EC" id="2.7.7.13" evidence="3"/>
<dbReference type="InterPro" id="IPR029044">
    <property type="entry name" value="Nucleotide-diphossugar_trans"/>
</dbReference>
<dbReference type="GO" id="GO:0005525">
    <property type="term" value="F:GTP binding"/>
    <property type="evidence" value="ECO:0007669"/>
    <property type="project" value="UniProtKB-KW"/>
</dbReference>
<evidence type="ECO:0000259" key="8">
    <source>
        <dbReference type="Pfam" id="PF00483"/>
    </source>
</evidence>
<keyword evidence="6" id="KW-0547">Nucleotide-binding</keyword>
<evidence type="ECO:0000256" key="1">
    <source>
        <dbReference type="ARBA" id="ARBA00004823"/>
    </source>
</evidence>
<dbReference type="GO" id="GO:0004475">
    <property type="term" value="F:mannose-1-phosphate guanylyltransferase (GTP) activity"/>
    <property type="evidence" value="ECO:0007669"/>
    <property type="project" value="UniProtKB-EC"/>
</dbReference>
<evidence type="ECO:0000256" key="7">
    <source>
        <dbReference type="ARBA" id="ARBA00023134"/>
    </source>
</evidence>
<accession>A0A3M7KW67</accession>
<proteinExistence type="inferred from homology"/>
<dbReference type="InterPro" id="IPR005835">
    <property type="entry name" value="NTP_transferase_dom"/>
</dbReference>
<dbReference type="PANTHER" id="PTHR22572">
    <property type="entry name" value="SUGAR-1-PHOSPHATE GUANYL TRANSFERASE"/>
    <property type="match status" value="1"/>
</dbReference>
<dbReference type="PROSITE" id="PS00101">
    <property type="entry name" value="HEXAPEP_TRANSFERASES"/>
    <property type="match status" value="1"/>
</dbReference>
<dbReference type="InterPro" id="IPR050486">
    <property type="entry name" value="Mannose-1P_guanyltransferase"/>
</dbReference>
<evidence type="ECO:0000259" key="9">
    <source>
        <dbReference type="Pfam" id="PF25087"/>
    </source>
</evidence>
<evidence type="ECO:0000256" key="5">
    <source>
        <dbReference type="ARBA" id="ARBA00022695"/>
    </source>
</evidence>
<evidence type="ECO:0000313" key="10">
    <source>
        <dbReference type="EMBL" id="RMZ53965.1"/>
    </source>
</evidence>
<keyword evidence="4" id="KW-0808">Transferase</keyword>
<dbReference type="InterPro" id="IPR056729">
    <property type="entry name" value="GMPPB_C"/>
</dbReference>
<reference evidence="11" key="1">
    <citation type="journal article" date="2018" name="Algal Res.">
        <title>Characterization of plant carbon substrate utilization by Auxenochlorella protothecoides.</title>
        <authorList>
            <person name="Vogler B.W."/>
            <person name="Starkenburg S.R."/>
            <person name="Sudasinghe N."/>
            <person name="Schambach J.Y."/>
            <person name="Rollin J.A."/>
            <person name="Pattathil S."/>
            <person name="Barry A.N."/>
        </authorList>
    </citation>
    <scope>NUCLEOTIDE SEQUENCE [LARGE SCALE GENOMIC DNA]</scope>
    <source>
        <strain evidence="11">UTEX 25</strain>
    </source>
</reference>
<organism evidence="10 11">
    <name type="scientific">Auxenochlorella protothecoides</name>
    <name type="common">Green microalga</name>
    <name type="synonym">Chlorella protothecoides</name>
    <dbReference type="NCBI Taxonomy" id="3075"/>
    <lineage>
        <taxon>Eukaryota</taxon>
        <taxon>Viridiplantae</taxon>
        <taxon>Chlorophyta</taxon>
        <taxon>core chlorophytes</taxon>
        <taxon>Trebouxiophyceae</taxon>
        <taxon>Chlorellales</taxon>
        <taxon>Chlorellaceae</taxon>
        <taxon>Auxenochlorella</taxon>
    </lineage>
</organism>
<comment type="similarity">
    <text evidence="2">Belongs to the transferase hexapeptide repeat family.</text>
</comment>
<name>A0A3M7KW67_AUXPR</name>
<dbReference type="GO" id="GO:0009298">
    <property type="term" value="P:GDP-mannose biosynthetic process"/>
    <property type="evidence" value="ECO:0007669"/>
    <property type="project" value="UniProtKB-UniPathway"/>
</dbReference>
<dbReference type="FunFam" id="3.90.550.10:FF:000013">
    <property type="entry name" value="mannose-1-phosphate guanyltransferase beta"/>
    <property type="match status" value="1"/>
</dbReference>
<sequence length="382" mass="41693">MAASTDSSPRAPKALVLVGGYGTRLRPLTLTVPKPIIDFGNKPMICHQIEVCFIVQCVRDALKEAGCDEVVLAINYRPQVMMDFLKEWEEKLGIKITCSQEPEPMGTAGPLALARHILEDGHGTPFFVLNSDVICEYPLKEMLEVHCASGAEATILVTKVEDPSKYGVVVTTPDGRVDRFVEKPRVFVGDRINAGIYCLNPSVLDRIQPRPTSIEKEVFPAIAADGRLHTMNLEGYWMDVGQPKDYLTGLGLHLACVRNRRPQELAAGEGVRGDVIIDDTAVIGQNCLIGPNVSIGKLCVIGDGVRLSNCVLLHRVTVKNYARVSDSIVGWGSSVGSWARVDNKAVIGEDVVIRDEIYMNGAIVLPHKEIKESVLDPGTIIM</sequence>
<dbReference type="AlphaFoldDB" id="A0A3M7KW67"/>
<dbReference type="CDD" id="cd06425">
    <property type="entry name" value="M1P_guanylylT_B_like_N"/>
    <property type="match status" value="1"/>
</dbReference>
<dbReference type="InterPro" id="IPR018357">
    <property type="entry name" value="Hexapep_transf_CS"/>
</dbReference>
<evidence type="ECO:0000256" key="6">
    <source>
        <dbReference type="ARBA" id="ARBA00022741"/>
    </source>
</evidence>
<feature type="domain" description="Mannose-1-phosphate guanyltransferase C-terminal" evidence="9">
    <location>
        <begin position="272"/>
        <end position="380"/>
    </location>
</feature>
<evidence type="ECO:0000313" key="11">
    <source>
        <dbReference type="Proteomes" id="UP000279271"/>
    </source>
</evidence>
<gene>
    <name evidence="10" type="ORF">APUTEX25_002542</name>
</gene>
<evidence type="ECO:0000256" key="4">
    <source>
        <dbReference type="ARBA" id="ARBA00022679"/>
    </source>
</evidence>
<evidence type="ECO:0000256" key="3">
    <source>
        <dbReference type="ARBA" id="ARBA00012387"/>
    </source>
</evidence>
<dbReference type="EMBL" id="QOKY01000184">
    <property type="protein sequence ID" value="RMZ53965.1"/>
    <property type="molecule type" value="Genomic_DNA"/>
</dbReference>
<evidence type="ECO:0000256" key="2">
    <source>
        <dbReference type="ARBA" id="ARBA00007274"/>
    </source>
</evidence>
<keyword evidence="5" id="KW-0548">Nucleotidyltransferase</keyword>
<dbReference type="Pfam" id="PF25087">
    <property type="entry name" value="GMPPB_C"/>
    <property type="match status" value="1"/>
</dbReference>
<dbReference type="Gene3D" id="2.160.10.10">
    <property type="entry name" value="Hexapeptide repeat proteins"/>
    <property type="match status" value="1"/>
</dbReference>
<dbReference type="InterPro" id="IPR045233">
    <property type="entry name" value="GMPPB_N"/>
</dbReference>
<comment type="pathway">
    <text evidence="1">Nucleotide-sugar biosynthesis; GDP-alpha-D-mannose biosynthesis; GDP-alpha-D-mannose from alpha-D-mannose 1-phosphate (GTP route): step 1/1.</text>
</comment>
<feature type="domain" description="Nucleotidyl transferase" evidence="8">
    <location>
        <begin position="13"/>
        <end position="248"/>
    </location>
</feature>
<protein>
    <recommendedName>
        <fullName evidence="3">mannose-1-phosphate guanylyltransferase</fullName>
        <ecNumber evidence="3">2.7.7.13</ecNumber>
    </recommendedName>
</protein>
<dbReference type="Pfam" id="PF00483">
    <property type="entry name" value="NTP_transferase"/>
    <property type="match status" value="1"/>
</dbReference>